<dbReference type="SUPFAM" id="SSF111364">
    <property type="entry name" value="Tsx-like channel"/>
    <property type="match status" value="1"/>
</dbReference>
<dbReference type="GO" id="GO:0009279">
    <property type="term" value="C:cell outer membrane"/>
    <property type="evidence" value="ECO:0007669"/>
    <property type="project" value="InterPro"/>
</dbReference>
<dbReference type="InterPro" id="IPR018013">
    <property type="entry name" value="Channel_Tsx-like"/>
</dbReference>
<evidence type="ECO:0000256" key="1">
    <source>
        <dbReference type="ARBA" id="ARBA00008728"/>
    </source>
</evidence>
<feature type="signal peptide" evidence="2">
    <location>
        <begin position="1"/>
        <end position="21"/>
    </location>
</feature>
<name>A0A3A8E7P0_9GAMM</name>
<feature type="chain" id="PRO_5017335763" evidence="2">
    <location>
        <begin position="22"/>
        <end position="254"/>
    </location>
</feature>
<dbReference type="Gene3D" id="2.40.230.20">
    <property type="entry name" value="Nucleoside-specific channel-forming protein, Tsx-like"/>
    <property type="match status" value="1"/>
</dbReference>
<dbReference type="AlphaFoldDB" id="A0A3A8E7P0"/>
<comment type="caution">
    <text evidence="3">The sequence shown here is derived from an EMBL/GenBank/DDBJ whole genome shotgun (WGS) entry which is preliminary data.</text>
</comment>
<dbReference type="Pfam" id="PF03502">
    <property type="entry name" value="Channel_Tsx"/>
    <property type="match status" value="1"/>
</dbReference>
<evidence type="ECO:0000313" key="4">
    <source>
        <dbReference type="Proteomes" id="UP000282388"/>
    </source>
</evidence>
<dbReference type="InterPro" id="IPR036777">
    <property type="entry name" value="Channel_Tsx-like_sf"/>
</dbReference>
<evidence type="ECO:0000313" key="3">
    <source>
        <dbReference type="EMBL" id="RKG29596.1"/>
    </source>
</evidence>
<dbReference type="Proteomes" id="UP000282388">
    <property type="component" value="Unassembled WGS sequence"/>
</dbReference>
<gene>
    <name evidence="3" type="ORF">D7V32_14340</name>
</gene>
<sequence length="254" mass="28620">MKLTQIVTACALASAAAFTQASPIVWQDFSLAGLYGENYAVPFAGNDNKQTTITAEYAAKLKYSDVFFFVDHSWDRNDDQSTYFELAPRLSIGEVTGKDLSFGPIKDVLIATTWEHNAGYDRHNKEFNNFMYGVGFALDIPYTQYANVNFYKVDNDSKSAGTKDDYQMTITYAVPFKLGSEDFLVDAFLDWSTAEKGAQASELNWTSQYKWNAGKHISPKTKLYVGIEHSVWNNKYGLKGQDQNDVSALVKYHF</sequence>
<protein>
    <submittedName>
        <fullName evidence="3">Ion channel protein Tsx</fullName>
    </submittedName>
</protein>
<accession>A0A3A8E7P0</accession>
<reference evidence="3 4" key="1">
    <citation type="submission" date="2018-09" db="EMBL/GenBank/DDBJ databases">
        <title>The draft genome of Acinetobacter spp. strains.</title>
        <authorList>
            <person name="Qin J."/>
            <person name="Feng Y."/>
            <person name="Zong Z."/>
        </authorList>
    </citation>
    <scope>NUCLEOTIDE SEQUENCE [LARGE SCALE GENOMIC DNA]</scope>
    <source>
        <strain evidence="3 4">WCHAc060012</strain>
    </source>
</reference>
<comment type="similarity">
    <text evidence="1">Belongs to the nucleoside-specific channel-forming outer membrane porin (Tsx) (TC 1.B.10) family.</text>
</comment>
<dbReference type="OrthoDB" id="104801at2"/>
<dbReference type="EMBL" id="RAXV01000037">
    <property type="protein sequence ID" value="RKG29596.1"/>
    <property type="molecule type" value="Genomic_DNA"/>
</dbReference>
<evidence type="ECO:0000256" key="2">
    <source>
        <dbReference type="SAM" id="SignalP"/>
    </source>
</evidence>
<organism evidence="3 4">
    <name type="scientific">Acinetobacter tianfuensis</name>
    <dbReference type="NCBI Taxonomy" id="2419603"/>
    <lineage>
        <taxon>Bacteria</taxon>
        <taxon>Pseudomonadati</taxon>
        <taxon>Pseudomonadota</taxon>
        <taxon>Gammaproteobacteria</taxon>
        <taxon>Moraxellales</taxon>
        <taxon>Moraxellaceae</taxon>
        <taxon>Acinetobacter</taxon>
    </lineage>
</organism>
<keyword evidence="4" id="KW-1185">Reference proteome</keyword>
<proteinExistence type="inferred from homology"/>
<keyword evidence="2" id="KW-0732">Signal</keyword>
<dbReference type="RefSeq" id="WP_120403526.1">
    <property type="nucleotide sequence ID" value="NZ_RAXV01000037.1"/>
</dbReference>